<organism evidence="4 5">
    <name type="scientific">Paxillus rubicundulus Ve08.2h10</name>
    <dbReference type="NCBI Taxonomy" id="930991"/>
    <lineage>
        <taxon>Eukaryota</taxon>
        <taxon>Fungi</taxon>
        <taxon>Dikarya</taxon>
        <taxon>Basidiomycota</taxon>
        <taxon>Agaricomycotina</taxon>
        <taxon>Agaricomycetes</taxon>
        <taxon>Agaricomycetidae</taxon>
        <taxon>Boletales</taxon>
        <taxon>Paxilineae</taxon>
        <taxon>Paxillaceae</taxon>
        <taxon>Paxillus</taxon>
    </lineage>
</organism>
<feature type="signal peptide" evidence="3">
    <location>
        <begin position="1"/>
        <end position="24"/>
    </location>
</feature>
<reference evidence="4 5" key="1">
    <citation type="submission" date="2014-04" db="EMBL/GenBank/DDBJ databases">
        <authorList>
            <consortium name="DOE Joint Genome Institute"/>
            <person name="Kuo A."/>
            <person name="Kohler A."/>
            <person name="Jargeat P."/>
            <person name="Nagy L.G."/>
            <person name="Floudas D."/>
            <person name="Copeland A."/>
            <person name="Barry K.W."/>
            <person name="Cichocki N."/>
            <person name="Veneault-Fourrey C."/>
            <person name="LaButti K."/>
            <person name="Lindquist E.A."/>
            <person name="Lipzen A."/>
            <person name="Lundell T."/>
            <person name="Morin E."/>
            <person name="Murat C."/>
            <person name="Sun H."/>
            <person name="Tunlid A."/>
            <person name="Henrissat B."/>
            <person name="Grigoriev I.V."/>
            <person name="Hibbett D.S."/>
            <person name="Martin F."/>
            <person name="Nordberg H.P."/>
            <person name="Cantor M.N."/>
            <person name="Hua S.X."/>
        </authorList>
    </citation>
    <scope>NUCLEOTIDE SEQUENCE [LARGE SCALE GENOMIC DNA]</scope>
    <source>
        <strain evidence="4 5">Ve08.2h10</strain>
    </source>
</reference>
<evidence type="ECO:0000256" key="1">
    <source>
        <dbReference type="SAM" id="MobiDB-lite"/>
    </source>
</evidence>
<evidence type="ECO:0000256" key="2">
    <source>
        <dbReference type="SAM" id="Phobius"/>
    </source>
</evidence>
<keyword evidence="3" id="KW-0732">Signal</keyword>
<feature type="region of interest" description="Disordered" evidence="1">
    <location>
        <begin position="252"/>
        <end position="304"/>
    </location>
</feature>
<evidence type="ECO:0000313" key="4">
    <source>
        <dbReference type="EMBL" id="KIK95980.1"/>
    </source>
</evidence>
<feature type="compositionally biased region" description="Polar residues" evidence="1">
    <location>
        <begin position="272"/>
        <end position="293"/>
    </location>
</feature>
<accession>A0A0D0E9R3</accession>
<keyword evidence="2" id="KW-0812">Transmembrane</keyword>
<feature type="transmembrane region" description="Helical" evidence="2">
    <location>
        <begin position="197"/>
        <end position="222"/>
    </location>
</feature>
<feature type="chain" id="PRO_5002209401" description="Transmembrane protein" evidence="3">
    <location>
        <begin position="25"/>
        <end position="320"/>
    </location>
</feature>
<keyword evidence="2" id="KW-0472">Membrane</keyword>
<evidence type="ECO:0000313" key="5">
    <source>
        <dbReference type="Proteomes" id="UP000054538"/>
    </source>
</evidence>
<reference evidence="5" key="2">
    <citation type="submission" date="2015-01" db="EMBL/GenBank/DDBJ databases">
        <title>Evolutionary Origins and Diversification of the Mycorrhizal Mutualists.</title>
        <authorList>
            <consortium name="DOE Joint Genome Institute"/>
            <consortium name="Mycorrhizal Genomics Consortium"/>
            <person name="Kohler A."/>
            <person name="Kuo A."/>
            <person name="Nagy L.G."/>
            <person name="Floudas D."/>
            <person name="Copeland A."/>
            <person name="Barry K.W."/>
            <person name="Cichocki N."/>
            <person name="Veneault-Fourrey C."/>
            <person name="LaButti K."/>
            <person name="Lindquist E.A."/>
            <person name="Lipzen A."/>
            <person name="Lundell T."/>
            <person name="Morin E."/>
            <person name="Murat C."/>
            <person name="Riley R."/>
            <person name="Ohm R."/>
            <person name="Sun H."/>
            <person name="Tunlid A."/>
            <person name="Henrissat B."/>
            <person name="Grigoriev I.V."/>
            <person name="Hibbett D.S."/>
            <person name="Martin F."/>
        </authorList>
    </citation>
    <scope>NUCLEOTIDE SEQUENCE [LARGE SCALE GENOMIC DNA]</scope>
    <source>
        <strain evidence="5">Ve08.2h10</strain>
    </source>
</reference>
<gene>
    <name evidence="4" type="ORF">PAXRUDRAFT_826446</name>
</gene>
<dbReference type="STRING" id="930991.A0A0D0E9R3"/>
<name>A0A0D0E9R3_9AGAM</name>
<dbReference type="InParanoid" id="A0A0D0E9R3"/>
<dbReference type="CDD" id="cd12087">
    <property type="entry name" value="TM_EGFR-like"/>
    <property type="match status" value="1"/>
</dbReference>
<evidence type="ECO:0000256" key="3">
    <source>
        <dbReference type="SAM" id="SignalP"/>
    </source>
</evidence>
<dbReference type="AlphaFoldDB" id="A0A0D0E9R3"/>
<keyword evidence="2" id="KW-1133">Transmembrane helix</keyword>
<dbReference type="Proteomes" id="UP000054538">
    <property type="component" value="Unassembled WGS sequence"/>
</dbReference>
<evidence type="ECO:0008006" key="6">
    <source>
        <dbReference type="Google" id="ProtNLM"/>
    </source>
</evidence>
<dbReference type="EMBL" id="KN825010">
    <property type="protein sequence ID" value="KIK95980.1"/>
    <property type="molecule type" value="Genomic_DNA"/>
</dbReference>
<dbReference type="HOGENOM" id="CLU_053888_2_0_1"/>
<keyword evidence="5" id="KW-1185">Reference proteome</keyword>
<protein>
    <recommendedName>
        <fullName evidence="6">Transmembrane protein</fullName>
    </recommendedName>
</protein>
<feature type="compositionally biased region" description="Polar residues" evidence="1">
    <location>
        <begin position="253"/>
        <end position="265"/>
    </location>
</feature>
<dbReference type="OrthoDB" id="2796893at2759"/>
<proteinExistence type="predicted"/>
<sequence>MVVLGLFKLSLLVVVMAWLSGSSAMFVHPNVFSPTSPVVCQDGYAWMNNEEGYNPCLAVAYVIAACAGDSWVQPTLPPGYSYNSPNGTTATPCYCSWSSYNLMMACTLCQGPSYTNQVKTWPSFSQNCPSSYTDSYFPAGYVLASNGSIPYWAGTDPTTWTSELFNIVQANASASLDQPDYRPSVPGSPSSGSSTNIGAIVGGTVGGLAGLLILVVGGYIFYKRKQYRGLNTNLGATPMVFKSDTPGHARWPSDSSAMYSQAGTTSPPPISYMTSPQHGRSGVPTSSLSSLQAGSPPRTDITSYTTTNTAVPRYRPIPMV</sequence>